<dbReference type="InterPro" id="IPR032466">
    <property type="entry name" value="Metal_Hydrolase"/>
</dbReference>
<dbReference type="PANTHER" id="PTHR46124">
    <property type="entry name" value="D-AMINOACYL-TRNA DEACYLASE"/>
    <property type="match status" value="1"/>
</dbReference>
<comment type="caution">
    <text evidence="3">The sequence shown here is derived from an EMBL/GenBank/DDBJ whole genome shotgun (WGS) entry which is preliminary data.</text>
</comment>
<feature type="binding site" evidence="1">
    <location>
        <position position="24"/>
    </location>
    <ligand>
        <name>a divalent metal cation</name>
        <dbReference type="ChEBI" id="CHEBI:60240"/>
        <label>1</label>
    </ligand>
</feature>
<accession>A0AB73NAM9</accession>
<feature type="binding site" evidence="1">
    <location>
        <position position="22"/>
    </location>
    <ligand>
        <name>a divalent metal cation</name>
        <dbReference type="ChEBI" id="CHEBI:60240"/>
        <label>1</label>
    </ligand>
</feature>
<keyword evidence="1" id="KW-0479">Metal-binding</keyword>
<dbReference type="GO" id="GO:0046872">
    <property type="term" value="F:metal ion binding"/>
    <property type="evidence" value="ECO:0007669"/>
    <property type="project" value="UniProtKB-KW"/>
</dbReference>
<name>A0AB73NAM9_9XANT</name>
<dbReference type="Gene3D" id="3.20.20.140">
    <property type="entry name" value="Metal-dependent hydrolases"/>
    <property type="match status" value="1"/>
</dbReference>
<proteinExistence type="predicted"/>
<evidence type="ECO:0000313" key="4">
    <source>
        <dbReference type="Proteomes" id="UP000190210"/>
    </source>
</evidence>
<evidence type="ECO:0000313" key="3">
    <source>
        <dbReference type="EMBL" id="OOW85519.1"/>
    </source>
</evidence>
<feature type="binding site" evidence="1">
    <location>
        <position position="139"/>
    </location>
    <ligand>
        <name>a divalent metal cation</name>
        <dbReference type="ChEBI" id="CHEBI:60240"/>
        <label>2</label>
    </ligand>
</feature>
<dbReference type="Pfam" id="PF01026">
    <property type="entry name" value="TatD_DNase"/>
    <property type="match status" value="1"/>
</dbReference>
<feature type="binding site" evidence="1">
    <location>
        <position position="101"/>
    </location>
    <ligand>
        <name>a divalent metal cation</name>
        <dbReference type="ChEBI" id="CHEBI:60240"/>
        <label>1</label>
    </ligand>
</feature>
<evidence type="ECO:0000256" key="1">
    <source>
        <dbReference type="PIRSR" id="PIRSR005902-1"/>
    </source>
</evidence>
<protein>
    <submittedName>
        <fullName evidence="3">Hydrolase TatD</fullName>
    </submittedName>
</protein>
<keyword evidence="3" id="KW-0378">Hydrolase</keyword>
<feature type="binding site" evidence="1">
    <location>
        <position position="213"/>
    </location>
    <ligand>
        <name>a divalent metal cation</name>
        <dbReference type="ChEBI" id="CHEBI:60240"/>
        <label>1</label>
    </ligand>
</feature>
<dbReference type="AlphaFoldDB" id="A0AB73NAM9"/>
<dbReference type="InterPro" id="IPR001130">
    <property type="entry name" value="TatD-like"/>
</dbReference>
<organism evidence="3 4">
    <name type="scientific">Xanthomonas axonopodis pv. clitoriae</name>
    <dbReference type="NCBI Taxonomy" id="487828"/>
    <lineage>
        <taxon>Bacteria</taxon>
        <taxon>Pseudomonadati</taxon>
        <taxon>Pseudomonadota</taxon>
        <taxon>Gammaproteobacteria</taxon>
        <taxon>Lysobacterales</taxon>
        <taxon>Lysobacteraceae</taxon>
        <taxon>Xanthomonas</taxon>
    </lineage>
</organism>
<feature type="binding site" evidence="1">
    <location>
        <position position="165"/>
    </location>
    <ligand>
        <name>a divalent metal cation</name>
        <dbReference type="ChEBI" id="CHEBI:60240"/>
        <label>2</label>
    </ligand>
</feature>
<sequence length="279" mass="30245">MAWCRGRAVADRRIERAWVDLHCHVDLYPDHAGVIAECDRLGIATLAITTTPRAFERNVQLAAGSPFVEVALGLHPQLVASRSDEIGLFEGLLAQTRFVGEIGLDAGSKFYASFAEQQRVFERILRSCDEQGGKVLSIHSVRSVSKVLGHLERSLRSGSCVPVLHWFTGTTSEARRALAMGCYFSINSKMVSSPKSAALIRSLPLDRVLTETDGPFVQIAGRPSRPTDIPSTVVGLSELIGADSQVLERRILENYGSLTSPAAGSRSRPAGTREGDLFG</sequence>
<dbReference type="NCBIfam" id="NF041926">
    <property type="entry name" value="QatD"/>
    <property type="match status" value="1"/>
</dbReference>
<dbReference type="SUPFAM" id="SSF51556">
    <property type="entry name" value="Metallo-dependent hydrolases"/>
    <property type="match status" value="1"/>
</dbReference>
<dbReference type="PIRSF" id="PIRSF005902">
    <property type="entry name" value="DNase_TatD"/>
    <property type="match status" value="1"/>
</dbReference>
<dbReference type="Proteomes" id="UP000190210">
    <property type="component" value="Unassembled WGS sequence"/>
</dbReference>
<dbReference type="InterPro" id="IPR049677">
    <property type="entry name" value="QatD"/>
</dbReference>
<dbReference type="EMBL" id="LOKA01000004">
    <property type="protein sequence ID" value="OOW85519.1"/>
    <property type="molecule type" value="Genomic_DNA"/>
</dbReference>
<dbReference type="PANTHER" id="PTHR46124:SF2">
    <property type="entry name" value="D-AMINOACYL-TRNA DEACYLASE"/>
    <property type="match status" value="1"/>
</dbReference>
<reference evidence="3 4" key="1">
    <citation type="submission" date="2015-12" db="EMBL/GenBank/DDBJ databases">
        <authorList>
            <person name="Bansal K."/>
            <person name="Midha S."/>
            <person name="Patil P.B."/>
        </authorList>
    </citation>
    <scope>NUCLEOTIDE SEQUENCE [LARGE SCALE GENOMIC DNA]</scope>
    <source>
        <strain evidence="3 4">LMG9045</strain>
    </source>
</reference>
<gene>
    <name evidence="3" type="ORF">Xclt_07090</name>
</gene>
<feature type="region of interest" description="Disordered" evidence="2">
    <location>
        <begin position="258"/>
        <end position="279"/>
    </location>
</feature>
<dbReference type="GO" id="GO:0016788">
    <property type="term" value="F:hydrolase activity, acting on ester bonds"/>
    <property type="evidence" value="ECO:0007669"/>
    <property type="project" value="InterPro"/>
</dbReference>
<evidence type="ECO:0000256" key="2">
    <source>
        <dbReference type="SAM" id="MobiDB-lite"/>
    </source>
</evidence>